<accession>A0A2P2NVQ0</accession>
<evidence type="ECO:0000313" key="1">
    <source>
        <dbReference type="EMBL" id="MBX46431.1"/>
    </source>
</evidence>
<organism evidence="1">
    <name type="scientific">Rhizophora mucronata</name>
    <name type="common">Asiatic mangrove</name>
    <dbReference type="NCBI Taxonomy" id="61149"/>
    <lineage>
        <taxon>Eukaryota</taxon>
        <taxon>Viridiplantae</taxon>
        <taxon>Streptophyta</taxon>
        <taxon>Embryophyta</taxon>
        <taxon>Tracheophyta</taxon>
        <taxon>Spermatophyta</taxon>
        <taxon>Magnoliopsida</taxon>
        <taxon>eudicotyledons</taxon>
        <taxon>Gunneridae</taxon>
        <taxon>Pentapetalae</taxon>
        <taxon>rosids</taxon>
        <taxon>fabids</taxon>
        <taxon>Malpighiales</taxon>
        <taxon>Rhizophoraceae</taxon>
        <taxon>Rhizophora</taxon>
    </lineage>
</organism>
<sequence length="32" mass="3824">MKITHVSTSLREQKSIWPFILKFCLLSYIIQV</sequence>
<dbReference type="AlphaFoldDB" id="A0A2P2NVQ0"/>
<protein>
    <submittedName>
        <fullName evidence="1">Uncharacterized protein</fullName>
    </submittedName>
</protein>
<name>A0A2P2NVQ0_RHIMU</name>
<proteinExistence type="predicted"/>
<dbReference type="EMBL" id="GGEC01065947">
    <property type="protein sequence ID" value="MBX46431.1"/>
    <property type="molecule type" value="Transcribed_RNA"/>
</dbReference>
<reference evidence="1" key="1">
    <citation type="submission" date="2018-02" db="EMBL/GenBank/DDBJ databases">
        <title>Rhizophora mucronata_Transcriptome.</title>
        <authorList>
            <person name="Meera S.P."/>
            <person name="Sreeshan A."/>
            <person name="Augustine A."/>
        </authorList>
    </citation>
    <scope>NUCLEOTIDE SEQUENCE</scope>
    <source>
        <tissue evidence="1">Leaf</tissue>
    </source>
</reference>